<name>A0A9X3UH90_9HYPH</name>
<feature type="transmembrane region" description="Helical" evidence="5">
    <location>
        <begin position="237"/>
        <end position="257"/>
    </location>
</feature>
<dbReference type="RefSeq" id="WP_267989868.1">
    <property type="nucleotide sequence ID" value="NZ_JAPJZI010000001.1"/>
</dbReference>
<comment type="subcellular location">
    <subcellularLocation>
        <location evidence="1">Membrane</location>
        <topology evidence="1">Multi-pass membrane protein</topology>
    </subcellularLocation>
</comment>
<dbReference type="Proteomes" id="UP001151234">
    <property type="component" value="Unassembled WGS sequence"/>
</dbReference>
<proteinExistence type="predicted"/>
<feature type="domain" description="EamA" evidence="6">
    <location>
        <begin position="2"/>
        <end position="133"/>
    </location>
</feature>
<dbReference type="InterPro" id="IPR037185">
    <property type="entry name" value="EmrE-like"/>
</dbReference>
<dbReference type="SUPFAM" id="SSF103481">
    <property type="entry name" value="Multidrug resistance efflux transporter EmrE"/>
    <property type="match status" value="2"/>
</dbReference>
<gene>
    <name evidence="7" type="ORF">OQ273_07685</name>
</gene>
<evidence type="ECO:0000259" key="6">
    <source>
        <dbReference type="Pfam" id="PF00892"/>
    </source>
</evidence>
<reference evidence="7" key="1">
    <citation type="submission" date="2022-11" db="EMBL/GenBank/DDBJ databases">
        <title>Draft genome sequence of Hoeflea poritis E7-10 and Hoeflea prorocentri PM5-8, separated from scleractinian coral Porites lutea and marine dinoflagellate.</title>
        <authorList>
            <person name="Zhang G."/>
            <person name="Wei Q."/>
            <person name="Cai L."/>
        </authorList>
    </citation>
    <scope>NUCLEOTIDE SEQUENCE</scope>
    <source>
        <strain evidence="7">PM5-8</strain>
    </source>
</reference>
<dbReference type="Pfam" id="PF00892">
    <property type="entry name" value="EamA"/>
    <property type="match status" value="2"/>
</dbReference>
<sequence>MFLVALTALIWASSFIAIKVAVPETGPYWLAASRVAIGFLVLLPYAVWKGIILPKTGRVWLLVLGMSMLNVVVPFLLISWAELSIDAGVTSLLMGTGPFFALLGSHIFTNDDKLTTGKLIGVACGFGGVLVIVGFDALAGLGRTNLLAQFACFLASLCYVIAGLILRKIDIPPGRLACLALGISTAILCVLAYLSDGLPDVQLSMQSTVALIYLGLIPTGLAYIMRFYLIRKIGYSAFAMGLNLIPVFGVLLGVVLLGETLSIRILLALLLIVCGLFIARIEPRKRMPGKTVND</sequence>
<dbReference type="GO" id="GO:0016020">
    <property type="term" value="C:membrane"/>
    <property type="evidence" value="ECO:0007669"/>
    <property type="project" value="UniProtKB-SubCell"/>
</dbReference>
<feature type="transmembrane region" description="Helical" evidence="5">
    <location>
        <begin position="178"/>
        <end position="195"/>
    </location>
</feature>
<dbReference type="AlphaFoldDB" id="A0A9X3UH90"/>
<dbReference type="PANTHER" id="PTHR32322">
    <property type="entry name" value="INNER MEMBRANE TRANSPORTER"/>
    <property type="match status" value="1"/>
</dbReference>
<dbReference type="PANTHER" id="PTHR32322:SF9">
    <property type="entry name" value="AMINO-ACID METABOLITE EFFLUX PUMP-RELATED"/>
    <property type="match status" value="1"/>
</dbReference>
<protein>
    <submittedName>
        <fullName evidence="7">DMT family transporter</fullName>
    </submittedName>
</protein>
<keyword evidence="4 5" id="KW-0472">Membrane</keyword>
<dbReference type="EMBL" id="JAPJZI010000001">
    <property type="protein sequence ID" value="MDA5398447.1"/>
    <property type="molecule type" value="Genomic_DNA"/>
</dbReference>
<accession>A0A9X3UH90</accession>
<feature type="transmembrane region" description="Helical" evidence="5">
    <location>
        <begin position="120"/>
        <end position="141"/>
    </location>
</feature>
<dbReference type="InterPro" id="IPR000620">
    <property type="entry name" value="EamA_dom"/>
</dbReference>
<evidence type="ECO:0000256" key="3">
    <source>
        <dbReference type="ARBA" id="ARBA00022989"/>
    </source>
</evidence>
<feature type="transmembrane region" description="Helical" evidence="5">
    <location>
        <begin position="147"/>
        <end position="166"/>
    </location>
</feature>
<evidence type="ECO:0000313" key="8">
    <source>
        <dbReference type="Proteomes" id="UP001151234"/>
    </source>
</evidence>
<evidence type="ECO:0000313" key="7">
    <source>
        <dbReference type="EMBL" id="MDA5398447.1"/>
    </source>
</evidence>
<feature type="transmembrane region" description="Helical" evidence="5">
    <location>
        <begin position="207"/>
        <end position="225"/>
    </location>
</feature>
<feature type="transmembrane region" description="Helical" evidence="5">
    <location>
        <begin position="27"/>
        <end position="47"/>
    </location>
</feature>
<organism evidence="7 8">
    <name type="scientific">Hoeflea prorocentri</name>
    <dbReference type="NCBI Taxonomy" id="1922333"/>
    <lineage>
        <taxon>Bacteria</taxon>
        <taxon>Pseudomonadati</taxon>
        <taxon>Pseudomonadota</taxon>
        <taxon>Alphaproteobacteria</taxon>
        <taxon>Hyphomicrobiales</taxon>
        <taxon>Rhizobiaceae</taxon>
        <taxon>Hoeflea</taxon>
    </lineage>
</organism>
<dbReference type="InterPro" id="IPR050638">
    <property type="entry name" value="AA-Vitamin_Transporters"/>
</dbReference>
<keyword evidence="3 5" id="KW-1133">Transmembrane helix</keyword>
<evidence type="ECO:0000256" key="2">
    <source>
        <dbReference type="ARBA" id="ARBA00022692"/>
    </source>
</evidence>
<feature type="transmembrane region" description="Helical" evidence="5">
    <location>
        <begin position="59"/>
        <end position="81"/>
    </location>
</feature>
<feature type="transmembrane region" description="Helical" evidence="5">
    <location>
        <begin position="263"/>
        <end position="281"/>
    </location>
</feature>
<evidence type="ECO:0000256" key="1">
    <source>
        <dbReference type="ARBA" id="ARBA00004141"/>
    </source>
</evidence>
<evidence type="ECO:0000256" key="4">
    <source>
        <dbReference type="ARBA" id="ARBA00023136"/>
    </source>
</evidence>
<feature type="transmembrane region" description="Helical" evidence="5">
    <location>
        <begin position="87"/>
        <end position="108"/>
    </location>
</feature>
<evidence type="ECO:0000256" key="5">
    <source>
        <dbReference type="SAM" id="Phobius"/>
    </source>
</evidence>
<comment type="caution">
    <text evidence="7">The sequence shown here is derived from an EMBL/GenBank/DDBJ whole genome shotgun (WGS) entry which is preliminary data.</text>
</comment>
<keyword evidence="8" id="KW-1185">Reference proteome</keyword>
<feature type="domain" description="EamA" evidence="6">
    <location>
        <begin position="149"/>
        <end position="279"/>
    </location>
</feature>
<keyword evidence="2 5" id="KW-0812">Transmembrane</keyword>